<evidence type="ECO:0000256" key="1">
    <source>
        <dbReference type="ARBA" id="ARBA00010558"/>
    </source>
</evidence>
<gene>
    <name evidence="3" type="ORF">SAMN05192560_2297</name>
</gene>
<dbReference type="Proteomes" id="UP000198305">
    <property type="component" value="Unassembled WGS sequence"/>
</dbReference>
<feature type="signal peptide" evidence="2">
    <location>
        <begin position="1"/>
        <end position="21"/>
    </location>
</feature>
<dbReference type="NCBIfam" id="NF002987">
    <property type="entry name" value="PRK03719.1"/>
    <property type="match status" value="1"/>
</dbReference>
<dbReference type="Gene3D" id="4.10.1230.10">
    <property type="entry name" value="Ecotin, trypsin inhibitor"/>
    <property type="match status" value="1"/>
</dbReference>
<keyword evidence="4" id="KW-1185">Reference proteome</keyword>
<dbReference type="SUPFAM" id="SSF49772">
    <property type="entry name" value="Ecotin, trypsin inhibitor"/>
    <property type="match status" value="1"/>
</dbReference>
<dbReference type="Pfam" id="PF03974">
    <property type="entry name" value="Ecotin"/>
    <property type="match status" value="1"/>
</dbReference>
<dbReference type="PANTHER" id="PTHR35890">
    <property type="match status" value="1"/>
</dbReference>
<comment type="similarity">
    <text evidence="1">Belongs to the protease inhibitor I11 (ecotin) family.</text>
</comment>
<name>A0A239B5D7_9PROT</name>
<keyword evidence="2" id="KW-0732">Signal</keyword>
<proteinExistence type="inferred from homology"/>
<dbReference type="PANTHER" id="PTHR35890:SF3">
    <property type="entry name" value="ECOTIN"/>
    <property type="match status" value="1"/>
</dbReference>
<dbReference type="PIRSF" id="PIRSF006865">
    <property type="entry name" value="Prot_inh_ecotin"/>
    <property type="match status" value="1"/>
</dbReference>
<reference evidence="4" key="1">
    <citation type="submission" date="2017-06" db="EMBL/GenBank/DDBJ databases">
        <authorList>
            <person name="Varghese N."/>
            <person name="Submissions S."/>
        </authorList>
    </citation>
    <scope>NUCLEOTIDE SEQUENCE [LARGE SCALE GENOMIC DNA]</scope>
    <source>
        <strain evidence="4">Ca-68</strain>
    </source>
</reference>
<protein>
    <submittedName>
        <fullName evidence="3">Ecotin</fullName>
    </submittedName>
</protein>
<dbReference type="Gene3D" id="2.60.40.550">
    <property type="entry name" value="Ecotin"/>
    <property type="match status" value="1"/>
</dbReference>
<dbReference type="GO" id="GO:0004867">
    <property type="term" value="F:serine-type endopeptidase inhibitor activity"/>
    <property type="evidence" value="ECO:0007669"/>
    <property type="project" value="InterPro"/>
</dbReference>
<dbReference type="EMBL" id="FZOA01000013">
    <property type="protein sequence ID" value="SNS03019.1"/>
    <property type="molecule type" value="Genomic_DNA"/>
</dbReference>
<dbReference type="AlphaFoldDB" id="A0A239B5D7"/>
<dbReference type="InterPro" id="IPR027438">
    <property type="entry name" value="Ecotin_C"/>
</dbReference>
<feature type="chain" id="PRO_5013076835" evidence="2">
    <location>
        <begin position="22"/>
        <end position="159"/>
    </location>
</feature>
<dbReference type="InterPro" id="IPR005658">
    <property type="entry name" value="Prot_inh_ecotin"/>
</dbReference>
<evidence type="ECO:0000313" key="3">
    <source>
        <dbReference type="EMBL" id="SNS03019.1"/>
    </source>
</evidence>
<dbReference type="RefSeq" id="WP_089376350.1">
    <property type="nucleotide sequence ID" value="NZ_FZOA01000013.1"/>
</dbReference>
<organism evidence="3 4">
    <name type="scientific">Methylobacillus rhizosphaerae</name>
    <dbReference type="NCBI Taxonomy" id="551994"/>
    <lineage>
        <taxon>Bacteria</taxon>
        <taxon>Pseudomonadati</taxon>
        <taxon>Pseudomonadota</taxon>
        <taxon>Betaproteobacteria</taxon>
        <taxon>Nitrosomonadales</taxon>
        <taxon>Methylophilaceae</taxon>
        <taxon>Methylobacillus</taxon>
    </lineage>
</organism>
<accession>A0A239B5D7</accession>
<evidence type="ECO:0000313" key="4">
    <source>
        <dbReference type="Proteomes" id="UP000198305"/>
    </source>
</evidence>
<dbReference type="InterPro" id="IPR036198">
    <property type="entry name" value="Ecotin_sf"/>
</dbReference>
<evidence type="ECO:0000256" key="2">
    <source>
        <dbReference type="SAM" id="SignalP"/>
    </source>
</evidence>
<sequence length="159" mass="17818">MLLSRINLFPLLAFASLSAYAANTSGLGAPYPEADSGYTRYAVHLPPLADEYEARIEIQVGKTLEVDCNIHRFHATLKEHTLQGWGYPYYHIENIKGPVSTLKACPEQSKTRQFVAAGGDGFLLRYNSKLPVVVYVPSGFELRYRVWHASPDFQDAQPE</sequence>
<dbReference type="OrthoDB" id="997196at2"/>